<dbReference type="EMBL" id="CAJZBQ010000036">
    <property type="protein sequence ID" value="CAG9324857.1"/>
    <property type="molecule type" value="Genomic_DNA"/>
</dbReference>
<dbReference type="GO" id="GO:0032012">
    <property type="term" value="P:regulation of ARF protein signal transduction"/>
    <property type="evidence" value="ECO:0007669"/>
    <property type="project" value="InterPro"/>
</dbReference>
<comment type="subcellular location">
    <subcellularLocation>
        <location evidence="2">Cytoplasm</location>
    </subcellularLocation>
    <subcellularLocation>
        <location evidence="1">Membrane</location>
    </subcellularLocation>
</comment>
<keyword evidence="5" id="KW-0653">Protein transport</keyword>
<dbReference type="Pfam" id="PF20252">
    <property type="entry name" value="BIG2_C"/>
    <property type="match status" value="1"/>
</dbReference>
<keyword evidence="9" id="KW-1185">Reference proteome</keyword>
<sequence length="1491" mass="169231">MDQLSDPYAVYSELLTSAFEKINKHLQNWKHKELHESYMSALEKAKTDRSLNADQYFPILKQALDTKITSIIETVLYYIQKLISHGFMTGNSIDPATSQRLVDSIVESVCNCVRERDDNVQLQVIKTLLTMVTSFNCEIHDKMLLEAFRACYHIHITSNNLVNQTTSKATLTQMLHSLFQKMERASTSFNKEPVDYMIKSLVRLMVDKIELQQIDQDSADTKITNENDIEAGTYGWCTVCRKPAESLCDLTSDPICSDSCKEVNLKNIDSADQCLIGSENERFTDALVVFRSICKLSQKELSNTTPNLTFKSKVLSLELLLTLIDNPGPVFSSHPQFLEVLKGTLCESLLQNSFSYETTTFALTLSIFVALVNNFRSSLKTEIGVFLDQIFIFLLESDNASYQQKLLVIQVFYQIAQNPRVALELFLNYDCDIDEKDVFTRMIDNLGKIAIGKHKGDHQTNPQDLVLRATALETLEKIVVSLVAWIEESPSNTKNDDSHDDSESASDMTSEIPIIALDPYEKAKQLKAIYARAASKFKIKPSSAINYLSQCSLLDSTNKKEIADYLKSSELDKTQLGDYLGEFKQFNLEVLQEYCQLFDFRSCSLVRGLRVFLSSFRLPGEGQKVDRIMQTFAAKFHNDNPNIFSNADAAYVLSFSIMMLQTNLHNPAVTDKMQLHQFIKNNEGTNNGQNFPDDLLEAIYKEVKENPFTLQEDDEARVKLESTGKKKNEIFAKESQLVMKKGQELMRKTKRNNTYHISNDVEHIKTLFEAIWQPLIATFSIVLEEATDPNFWRLSLQGYLACIRIACRFGLNLEVEILVSSLAKSTSLLQTHSTVSDKNVECMKALLEIARYQANFLKKSWIHVLKCLSKLDHLHMISSGVEYNGIVSEMDHTISENVSSKIIPDDIDYVFSASEYMDDDSIIDFVIQLIEVSKAELNSDTSQTFCIKALVNVAHVNMNRIRYVWGRIWNHLKEHFSKAGLHPDISVAIFAIDSLKQLAMKFLQIEEMADFHFQMGFLEAFELIMKNTPSEHVKELVVNCIANLVKMLSQNIKSGWFSIFEIFRLALRGKNEAATQLAFSAIEYVVSTHLSLLSNNMQELVYCLCAFASSGNEQYCLRSMDLIGNCLQETARGTIKGDYWLPLLSEISSKLLAENTNIENKALIILFESLDAMGDVFDSEKWKLIYTGVILPVFDDFEGGLQASKQWISSTCQKILLLFVKLLVDHYSSLKFLIPDFLNLLQTGVCTCQEQIARVCTNAFNQLVTNLPDSLEFSALMLSFLSNCLKGTLPEELLIEPINNELQFDANKCIEKCMIQLHIIASSKIISANLSIFSDESLKELSTTLKESYRFSKGFNCRVDLRQRLWQAGLLKHMKTLPGIFKQEKESLAVYLDILLAIVARDEKSKEELYCLSEEIIAEILDKGKLSKDRADEVLALYPVVAGTLLPGISKDLKTVMKRMGRLIVDLIQVEDQAVREEVRKMLIMAIEFIN</sequence>
<feature type="domain" description="SEC7" evidence="7">
    <location>
        <begin position="519"/>
        <end position="706"/>
    </location>
</feature>
<evidence type="ECO:0000256" key="5">
    <source>
        <dbReference type="ARBA" id="ARBA00022927"/>
    </source>
</evidence>
<dbReference type="InterPro" id="IPR011989">
    <property type="entry name" value="ARM-like"/>
</dbReference>
<dbReference type="Pfam" id="PF12783">
    <property type="entry name" value="Sec7-like_HUS"/>
    <property type="match status" value="1"/>
</dbReference>
<dbReference type="InterPro" id="IPR032691">
    <property type="entry name" value="Mon2/Sec7/BIG1-like_HUS"/>
</dbReference>
<keyword evidence="3" id="KW-0813">Transport</keyword>
<dbReference type="PANTHER" id="PTHR10663:SF375">
    <property type="entry name" value="LD29171P"/>
    <property type="match status" value="1"/>
</dbReference>
<proteinExistence type="predicted"/>
<dbReference type="Gene3D" id="1.25.10.10">
    <property type="entry name" value="Leucine-rich Repeat Variant"/>
    <property type="match status" value="2"/>
</dbReference>
<dbReference type="Pfam" id="PF16213">
    <property type="entry name" value="DCB"/>
    <property type="match status" value="1"/>
</dbReference>
<dbReference type="FunFam" id="1.10.1000.11:FF:000002">
    <property type="entry name" value="Cytohesin 1"/>
    <property type="match status" value="1"/>
</dbReference>
<keyword evidence="6" id="KW-0472">Membrane</keyword>
<dbReference type="GO" id="GO:0016020">
    <property type="term" value="C:membrane"/>
    <property type="evidence" value="ECO:0007669"/>
    <property type="project" value="UniProtKB-SubCell"/>
</dbReference>
<name>A0AAU9JIG6_9CILI</name>
<dbReference type="Gene3D" id="1.10.220.20">
    <property type="match status" value="1"/>
</dbReference>
<dbReference type="Gene3D" id="1.10.1000.11">
    <property type="entry name" value="Arf Nucleotide-binding Site Opener,domain 2"/>
    <property type="match status" value="1"/>
</dbReference>
<accession>A0AAU9JIG6</accession>
<dbReference type="PANTHER" id="PTHR10663">
    <property type="entry name" value="GUANYL-NUCLEOTIDE EXCHANGE FACTOR"/>
    <property type="match status" value="1"/>
</dbReference>
<dbReference type="InterPro" id="IPR000904">
    <property type="entry name" value="Sec7_dom"/>
</dbReference>
<dbReference type="PROSITE" id="PS50190">
    <property type="entry name" value="SEC7"/>
    <property type="match status" value="1"/>
</dbReference>
<dbReference type="InterPro" id="IPR035999">
    <property type="entry name" value="Sec7_dom_sf"/>
</dbReference>
<dbReference type="InterPro" id="IPR015403">
    <property type="entry name" value="Mon2/Sec7/BIG1-like_HDS"/>
</dbReference>
<evidence type="ECO:0000256" key="3">
    <source>
        <dbReference type="ARBA" id="ARBA00022448"/>
    </source>
</evidence>
<dbReference type="SUPFAM" id="SSF48425">
    <property type="entry name" value="Sec7 domain"/>
    <property type="match status" value="1"/>
</dbReference>
<dbReference type="CDD" id="cd00171">
    <property type="entry name" value="Sec7"/>
    <property type="match status" value="1"/>
</dbReference>
<keyword evidence="4" id="KW-0963">Cytoplasm</keyword>
<dbReference type="InterPro" id="IPR032629">
    <property type="entry name" value="DCB_dom"/>
</dbReference>
<dbReference type="SMART" id="SM00222">
    <property type="entry name" value="Sec7"/>
    <property type="match status" value="1"/>
</dbReference>
<evidence type="ECO:0000259" key="7">
    <source>
        <dbReference type="PROSITE" id="PS50190"/>
    </source>
</evidence>
<dbReference type="GO" id="GO:0015031">
    <property type="term" value="P:protein transport"/>
    <property type="evidence" value="ECO:0007669"/>
    <property type="project" value="UniProtKB-KW"/>
</dbReference>
<dbReference type="Pfam" id="PF01369">
    <property type="entry name" value="Sec7"/>
    <property type="match status" value="1"/>
</dbReference>
<evidence type="ECO:0000256" key="1">
    <source>
        <dbReference type="ARBA" id="ARBA00004370"/>
    </source>
</evidence>
<dbReference type="GO" id="GO:0005085">
    <property type="term" value="F:guanyl-nucleotide exchange factor activity"/>
    <property type="evidence" value="ECO:0007669"/>
    <property type="project" value="InterPro"/>
</dbReference>
<evidence type="ECO:0000256" key="2">
    <source>
        <dbReference type="ARBA" id="ARBA00004496"/>
    </source>
</evidence>
<dbReference type="Proteomes" id="UP001162131">
    <property type="component" value="Unassembled WGS sequence"/>
</dbReference>
<gene>
    <name evidence="8" type="ORF">BSTOLATCC_MIC36632</name>
</gene>
<protein>
    <recommendedName>
        <fullName evidence="7">SEC7 domain-containing protein</fullName>
    </recommendedName>
</protein>
<evidence type="ECO:0000313" key="8">
    <source>
        <dbReference type="EMBL" id="CAG9324857.1"/>
    </source>
</evidence>
<dbReference type="CDD" id="cd23022">
    <property type="entry name" value="zf-HIT_DDX59"/>
    <property type="match status" value="1"/>
</dbReference>
<dbReference type="Pfam" id="PF09324">
    <property type="entry name" value="Sec7-like_HDS"/>
    <property type="match status" value="1"/>
</dbReference>
<dbReference type="InterPro" id="IPR016024">
    <property type="entry name" value="ARM-type_fold"/>
</dbReference>
<dbReference type="GO" id="GO:0005737">
    <property type="term" value="C:cytoplasm"/>
    <property type="evidence" value="ECO:0007669"/>
    <property type="project" value="UniProtKB-SubCell"/>
</dbReference>
<evidence type="ECO:0000313" key="9">
    <source>
        <dbReference type="Proteomes" id="UP001162131"/>
    </source>
</evidence>
<dbReference type="InterPro" id="IPR046455">
    <property type="entry name" value="Sec7/BIG1-like_C"/>
</dbReference>
<evidence type="ECO:0000256" key="6">
    <source>
        <dbReference type="ARBA" id="ARBA00023136"/>
    </source>
</evidence>
<dbReference type="InterPro" id="IPR023394">
    <property type="entry name" value="Sec7_C_sf"/>
</dbReference>
<organism evidence="8 9">
    <name type="scientific">Blepharisma stoltei</name>
    <dbReference type="NCBI Taxonomy" id="1481888"/>
    <lineage>
        <taxon>Eukaryota</taxon>
        <taxon>Sar</taxon>
        <taxon>Alveolata</taxon>
        <taxon>Ciliophora</taxon>
        <taxon>Postciliodesmatophora</taxon>
        <taxon>Heterotrichea</taxon>
        <taxon>Heterotrichida</taxon>
        <taxon>Blepharismidae</taxon>
        <taxon>Blepharisma</taxon>
    </lineage>
</organism>
<evidence type="ECO:0000256" key="4">
    <source>
        <dbReference type="ARBA" id="ARBA00022490"/>
    </source>
</evidence>
<reference evidence="8" key="1">
    <citation type="submission" date="2021-09" db="EMBL/GenBank/DDBJ databases">
        <authorList>
            <consortium name="AG Swart"/>
            <person name="Singh M."/>
            <person name="Singh A."/>
            <person name="Seah K."/>
            <person name="Emmerich C."/>
        </authorList>
    </citation>
    <scope>NUCLEOTIDE SEQUENCE</scope>
    <source>
        <strain evidence="8">ATCC30299</strain>
    </source>
</reference>
<comment type="caution">
    <text evidence="8">The sequence shown here is derived from an EMBL/GenBank/DDBJ whole genome shotgun (WGS) entry which is preliminary data.</text>
</comment>
<dbReference type="SUPFAM" id="SSF48371">
    <property type="entry name" value="ARM repeat"/>
    <property type="match status" value="1"/>
</dbReference>